<comment type="caution">
    <text evidence="2">The sequence shown here is derived from an EMBL/GenBank/DDBJ whole genome shotgun (WGS) entry which is preliminary data.</text>
</comment>
<protein>
    <submittedName>
        <fullName evidence="2">Uncharacterized protein</fullName>
    </submittedName>
</protein>
<feature type="compositionally biased region" description="Polar residues" evidence="1">
    <location>
        <begin position="227"/>
        <end position="248"/>
    </location>
</feature>
<dbReference type="GO" id="GO:0000139">
    <property type="term" value="C:Golgi membrane"/>
    <property type="evidence" value="ECO:0007669"/>
    <property type="project" value="TreeGrafter"/>
</dbReference>
<dbReference type="GO" id="GO:0017134">
    <property type="term" value="F:fibroblast growth factor binding"/>
    <property type="evidence" value="ECO:0007669"/>
    <property type="project" value="TreeGrafter"/>
</dbReference>
<dbReference type="EMBL" id="CAJOBO010002719">
    <property type="protein sequence ID" value="CAF4465035.1"/>
    <property type="molecule type" value="Genomic_DNA"/>
</dbReference>
<dbReference type="InterPro" id="IPR039728">
    <property type="entry name" value="GLG1"/>
</dbReference>
<organism evidence="2 3">
    <name type="scientific">Rotaria socialis</name>
    <dbReference type="NCBI Taxonomy" id="392032"/>
    <lineage>
        <taxon>Eukaryota</taxon>
        <taxon>Metazoa</taxon>
        <taxon>Spiralia</taxon>
        <taxon>Gnathifera</taxon>
        <taxon>Rotifera</taxon>
        <taxon>Eurotatoria</taxon>
        <taxon>Bdelloidea</taxon>
        <taxon>Philodinida</taxon>
        <taxon>Philodinidae</taxon>
        <taxon>Rotaria</taxon>
    </lineage>
</organism>
<sequence length="344" mass="39562">MQTIDNIVFDDVIFPRANLLAALLYQMDGVPIAVPLPHAHLMSFIEVFRNTNTCQNHIIANNQKEIKLFVHQNNMQWLFENSFVDTVPQLAKINIFCSSPGSKAFWSTYTQRYRRIIEQPILYNELNFQLLLFGFLFEIENRNQFKIPNRTSKFENAITMKKQLQNRTSQFENAIEVQNSESQSQVNISKKMLSRQLLILFLFVLFTANLAQKYVPNGRNDDEDQVQPVNRVQPPSNNDLKPASSINANVPPASDQLAPRRYIDSNRRPSSSLPTPLAASKECESDVQKYCGKGSKQLLSNLKVLQCVDDLDNAVNLINKDCQHRIYQFKYNMTHDPRFDDAAV</sequence>
<dbReference type="PANTHER" id="PTHR11884">
    <property type="entry name" value="SELECTIN LIGAND RELATED"/>
    <property type="match status" value="1"/>
</dbReference>
<feature type="region of interest" description="Disordered" evidence="1">
    <location>
        <begin position="218"/>
        <end position="259"/>
    </location>
</feature>
<evidence type="ECO:0000256" key="1">
    <source>
        <dbReference type="SAM" id="MobiDB-lite"/>
    </source>
</evidence>
<proteinExistence type="predicted"/>
<feature type="non-terminal residue" evidence="2">
    <location>
        <position position="344"/>
    </location>
</feature>
<dbReference type="PANTHER" id="PTHR11884:SF1">
    <property type="entry name" value="GOLGI APPARATUS PROTEIN 1"/>
    <property type="match status" value="1"/>
</dbReference>
<reference evidence="2" key="1">
    <citation type="submission" date="2021-02" db="EMBL/GenBank/DDBJ databases">
        <authorList>
            <person name="Nowell W R."/>
        </authorList>
    </citation>
    <scope>NUCLEOTIDE SEQUENCE</scope>
</reference>
<evidence type="ECO:0000313" key="2">
    <source>
        <dbReference type="EMBL" id="CAF4465035.1"/>
    </source>
</evidence>
<gene>
    <name evidence="2" type="ORF">HFQ381_LOCUS24975</name>
</gene>
<dbReference type="AlphaFoldDB" id="A0A820T4D4"/>
<name>A0A820T4D4_9BILA</name>
<accession>A0A820T4D4</accession>
<evidence type="ECO:0000313" key="3">
    <source>
        <dbReference type="Proteomes" id="UP000663851"/>
    </source>
</evidence>
<dbReference type="Proteomes" id="UP000663851">
    <property type="component" value="Unassembled WGS sequence"/>
</dbReference>